<evidence type="ECO:0000313" key="3">
    <source>
        <dbReference type="Proteomes" id="UP001156691"/>
    </source>
</evidence>
<name>A0ABQ5W4Q8_9HYPH</name>
<dbReference type="RefSeq" id="WP_284340374.1">
    <property type="nucleotide sequence ID" value="NZ_BSNS01000011.1"/>
</dbReference>
<gene>
    <name evidence="2" type="ORF">GCM10010862_21890</name>
</gene>
<keyword evidence="1" id="KW-0472">Membrane</keyword>
<comment type="caution">
    <text evidence="2">The sequence shown here is derived from an EMBL/GenBank/DDBJ whole genome shotgun (WGS) entry which is preliminary data.</text>
</comment>
<dbReference type="Proteomes" id="UP001156691">
    <property type="component" value="Unassembled WGS sequence"/>
</dbReference>
<proteinExistence type="predicted"/>
<keyword evidence="1" id="KW-0812">Transmembrane</keyword>
<evidence type="ECO:0008006" key="4">
    <source>
        <dbReference type="Google" id="ProtNLM"/>
    </source>
</evidence>
<protein>
    <recommendedName>
        <fullName evidence="4">Transmembrane protein PGPGW</fullName>
    </recommendedName>
</protein>
<reference evidence="3" key="1">
    <citation type="journal article" date="2019" name="Int. J. Syst. Evol. Microbiol.">
        <title>The Global Catalogue of Microorganisms (GCM) 10K type strain sequencing project: providing services to taxonomists for standard genome sequencing and annotation.</title>
        <authorList>
            <consortium name="The Broad Institute Genomics Platform"/>
            <consortium name="The Broad Institute Genome Sequencing Center for Infectious Disease"/>
            <person name="Wu L."/>
            <person name="Ma J."/>
        </authorList>
    </citation>
    <scope>NUCLEOTIDE SEQUENCE [LARGE SCALE GENOMIC DNA]</scope>
    <source>
        <strain evidence="3">NBRC 112416</strain>
    </source>
</reference>
<evidence type="ECO:0000256" key="1">
    <source>
        <dbReference type="SAM" id="Phobius"/>
    </source>
</evidence>
<keyword evidence="3" id="KW-1185">Reference proteome</keyword>
<feature type="transmembrane region" description="Helical" evidence="1">
    <location>
        <begin position="27"/>
        <end position="46"/>
    </location>
</feature>
<evidence type="ECO:0000313" key="2">
    <source>
        <dbReference type="EMBL" id="GLQ54930.1"/>
    </source>
</evidence>
<feature type="transmembrane region" description="Helical" evidence="1">
    <location>
        <begin position="5"/>
        <end position="21"/>
    </location>
</feature>
<accession>A0ABQ5W4Q8</accession>
<dbReference type="EMBL" id="BSNS01000011">
    <property type="protein sequence ID" value="GLQ54930.1"/>
    <property type="molecule type" value="Genomic_DNA"/>
</dbReference>
<organism evidence="2 3">
    <name type="scientific">Devosia nitrariae</name>
    <dbReference type="NCBI Taxonomy" id="2071872"/>
    <lineage>
        <taxon>Bacteria</taxon>
        <taxon>Pseudomonadati</taxon>
        <taxon>Pseudomonadota</taxon>
        <taxon>Alphaproteobacteria</taxon>
        <taxon>Hyphomicrobiales</taxon>
        <taxon>Devosiaceae</taxon>
        <taxon>Devosia</taxon>
    </lineage>
</organism>
<keyword evidence="1" id="KW-1133">Transmembrane helix</keyword>
<sequence>MLNYLLTPVLVVLFLMGLLLTPTPLPLGVPLMAVSLFLLIATNKLIRRFVWFLRQRYSWLDNAIGFIEERADNRIRRTLRRTRPRKRKSFSRSD</sequence>